<dbReference type="GO" id="GO:0009253">
    <property type="term" value="P:peptidoglycan catabolic process"/>
    <property type="evidence" value="ECO:0007669"/>
    <property type="project" value="TreeGrafter"/>
</dbReference>
<dbReference type="InterPro" id="IPR036365">
    <property type="entry name" value="PGBD-like_sf"/>
</dbReference>
<evidence type="ECO:0000256" key="1">
    <source>
        <dbReference type="SAM" id="SignalP"/>
    </source>
</evidence>
<name>A0A8J3CP07_9PROT</name>
<dbReference type="InterPro" id="IPR036366">
    <property type="entry name" value="PGBDSf"/>
</dbReference>
<evidence type="ECO:0000313" key="5">
    <source>
        <dbReference type="Proteomes" id="UP000634004"/>
    </source>
</evidence>
<keyword evidence="1" id="KW-0732">Signal</keyword>
<reference evidence="4" key="1">
    <citation type="journal article" date="2014" name="Int. J. Syst. Evol. Microbiol.">
        <title>Complete genome sequence of Corynebacterium casei LMG S-19264T (=DSM 44701T), isolated from a smear-ripened cheese.</title>
        <authorList>
            <consortium name="US DOE Joint Genome Institute (JGI-PGF)"/>
            <person name="Walter F."/>
            <person name="Albersmeier A."/>
            <person name="Kalinowski J."/>
            <person name="Ruckert C."/>
        </authorList>
    </citation>
    <scope>NUCLEOTIDE SEQUENCE</scope>
    <source>
        <strain evidence="4">KCTC 32513</strain>
    </source>
</reference>
<evidence type="ECO:0008006" key="6">
    <source>
        <dbReference type="Google" id="ProtNLM"/>
    </source>
</evidence>
<dbReference type="AlphaFoldDB" id="A0A8J3CP07"/>
<feature type="chain" id="PRO_5035179759" description="Lytic murein transglycosylase" evidence="1">
    <location>
        <begin position="19"/>
        <end position="434"/>
    </location>
</feature>
<accession>A0A8J3CP07</accession>
<evidence type="ECO:0000259" key="3">
    <source>
        <dbReference type="Pfam" id="PF13406"/>
    </source>
</evidence>
<dbReference type="InterPro" id="IPR002477">
    <property type="entry name" value="Peptidoglycan-bd-like"/>
</dbReference>
<dbReference type="InterPro" id="IPR031304">
    <property type="entry name" value="SLT_2"/>
</dbReference>
<dbReference type="EMBL" id="BMZH01000003">
    <property type="protein sequence ID" value="GHA88997.1"/>
    <property type="molecule type" value="Genomic_DNA"/>
</dbReference>
<dbReference type="Pfam" id="PF01471">
    <property type="entry name" value="PG_binding_1"/>
    <property type="match status" value="1"/>
</dbReference>
<dbReference type="InterPro" id="IPR043426">
    <property type="entry name" value="MltB-like"/>
</dbReference>
<dbReference type="PANTHER" id="PTHR30163:SF9">
    <property type="entry name" value="MEMBRANE-BOUND LYTIC MUREIN TRANSGLYCOSYLASE B"/>
    <property type="match status" value="1"/>
</dbReference>
<dbReference type="PANTHER" id="PTHR30163">
    <property type="entry name" value="MEMBRANE-BOUND LYTIC MUREIN TRANSGLYCOSYLASE B"/>
    <property type="match status" value="1"/>
</dbReference>
<dbReference type="InterPro" id="IPR023346">
    <property type="entry name" value="Lysozyme-like_dom_sf"/>
</dbReference>
<dbReference type="Gene3D" id="1.10.8.350">
    <property type="entry name" value="Bacterial muramidase"/>
    <property type="match status" value="1"/>
</dbReference>
<gene>
    <name evidence="4" type="ORF">GCM10009069_10070</name>
</gene>
<dbReference type="Proteomes" id="UP000634004">
    <property type="component" value="Unassembled WGS sequence"/>
</dbReference>
<dbReference type="Gene3D" id="1.10.101.10">
    <property type="entry name" value="PGBD-like superfamily/PGBD"/>
    <property type="match status" value="1"/>
</dbReference>
<organism evidence="4 5">
    <name type="scientific">Algimonas arctica</name>
    <dbReference type="NCBI Taxonomy" id="1479486"/>
    <lineage>
        <taxon>Bacteria</taxon>
        <taxon>Pseudomonadati</taxon>
        <taxon>Pseudomonadota</taxon>
        <taxon>Alphaproteobacteria</taxon>
        <taxon>Maricaulales</taxon>
        <taxon>Robiginitomaculaceae</taxon>
        <taxon>Algimonas</taxon>
    </lineage>
</organism>
<dbReference type="SUPFAM" id="SSF53955">
    <property type="entry name" value="Lysozyme-like"/>
    <property type="match status" value="1"/>
</dbReference>
<dbReference type="CDD" id="cd13399">
    <property type="entry name" value="Slt35-like"/>
    <property type="match status" value="1"/>
</dbReference>
<dbReference type="RefSeq" id="WP_189496072.1">
    <property type="nucleotide sequence ID" value="NZ_BMZH01000003.1"/>
</dbReference>
<dbReference type="InterPro" id="IPR011970">
    <property type="entry name" value="MltB_2"/>
</dbReference>
<feature type="domain" description="Transglycosylase SLT" evidence="3">
    <location>
        <begin position="63"/>
        <end position="355"/>
    </location>
</feature>
<protein>
    <recommendedName>
        <fullName evidence="6">Lytic murein transglycosylase</fullName>
    </recommendedName>
</protein>
<comment type="caution">
    <text evidence="4">The sequence shown here is derived from an EMBL/GenBank/DDBJ whole genome shotgun (WGS) entry which is preliminary data.</text>
</comment>
<dbReference type="Pfam" id="PF13406">
    <property type="entry name" value="SLT_2"/>
    <property type="match status" value="1"/>
</dbReference>
<dbReference type="SUPFAM" id="SSF47090">
    <property type="entry name" value="PGBD-like"/>
    <property type="match status" value="1"/>
</dbReference>
<feature type="signal peptide" evidence="1">
    <location>
        <begin position="1"/>
        <end position="18"/>
    </location>
</feature>
<sequence>MRYLFFTLPFALMLTGCATSDLTVEGGVGQTAAVTAEAVEPKTAVMNASTGAKMDIPNIEQRFAMWQSDFTTRAVAKGYAPQLLADTVGRARFNAKAVEKNNSQPEFTRPVWAYINSAANPDRIRTGQAEMAQHKAELDDIERIYGVPRQILTAIWGLESAYGNIMGTHDIIDSYSTFAFEGRRVKFGETQLYAALDLVQSGAVRIDQLTGSWAGAMGMTQFIPTTFRDYAVDFDRNGNTDLWGSEADALASAANYLTRSGWKVGQPVMSEVVLPNGFDYSTTETVRKPVSEWIALGVRPANGLTYSPAASALEAKLLAPAGHRGPKFLTFRNFDAIKKYNNSTSYVMGIASLGDALIGETAIRNPWPESDQPISFADKERLQRRLTALGYDTGGVDGQVGPATRKAIRAWQSANGVPADGYVEQTLLARILGQ</sequence>
<feature type="domain" description="Peptidoglycan binding-like" evidence="2">
    <location>
        <begin position="381"/>
        <end position="430"/>
    </location>
</feature>
<proteinExistence type="predicted"/>
<keyword evidence="5" id="KW-1185">Reference proteome</keyword>
<dbReference type="Gene3D" id="1.10.530.10">
    <property type="match status" value="1"/>
</dbReference>
<reference evidence="4" key="2">
    <citation type="submission" date="2020-09" db="EMBL/GenBank/DDBJ databases">
        <authorList>
            <person name="Sun Q."/>
            <person name="Kim S."/>
        </authorList>
    </citation>
    <scope>NUCLEOTIDE SEQUENCE</scope>
    <source>
        <strain evidence="4">KCTC 32513</strain>
    </source>
</reference>
<evidence type="ECO:0000313" key="4">
    <source>
        <dbReference type="EMBL" id="GHA88997.1"/>
    </source>
</evidence>
<dbReference type="PROSITE" id="PS51257">
    <property type="entry name" value="PROKAR_LIPOPROTEIN"/>
    <property type="match status" value="1"/>
</dbReference>
<dbReference type="GO" id="GO:0008933">
    <property type="term" value="F:peptidoglycan lytic transglycosylase activity"/>
    <property type="evidence" value="ECO:0007669"/>
    <property type="project" value="TreeGrafter"/>
</dbReference>
<dbReference type="NCBIfam" id="TIGR02283">
    <property type="entry name" value="MltB_2"/>
    <property type="match status" value="1"/>
</dbReference>
<evidence type="ECO:0000259" key="2">
    <source>
        <dbReference type="Pfam" id="PF01471"/>
    </source>
</evidence>